<dbReference type="CDD" id="cd03358">
    <property type="entry name" value="LbH_WxcM_N_like"/>
    <property type="match status" value="1"/>
</dbReference>
<dbReference type="EC" id="2.3.1.-" evidence="5"/>
<dbReference type="Pfam" id="PF00132">
    <property type="entry name" value="Hexapep"/>
    <property type="match status" value="2"/>
</dbReference>
<dbReference type="AlphaFoldDB" id="A0A377J3N1"/>
<dbReference type="InterPro" id="IPR050179">
    <property type="entry name" value="Trans_hexapeptide_repeat"/>
</dbReference>
<dbReference type="EMBL" id="UGHV01000001">
    <property type="protein sequence ID" value="STO96383.1"/>
    <property type="molecule type" value="Genomic_DNA"/>
</dbReference>
<evidence type="ECO:0000313" key="6">
    <source>
        <dbReference type="Proteomes" id="UP000254841"/>
    </source>
</evidence>
<evidence type="ECO:0000256" key="2">
    <source>
        <dbReference type="ARBA" id="ARBA00022679"/>
    </source>
</evidence>
<dbReference type="PANTHER" id="PTHR43300">
    <property type="entry name" value="ACETYLTRANSFERASE"/>
    <property type="match status" value="1"/>
</dbReference>
<dbReference type="InterPro" id="IPR018357">
    <property type="entry name" value="Hexapep_transf_CS"/>
</dbReference>
<protein>
    <submittedName>
        <fullName evidence="5">Hexapeptide transferase family protein</fullName>
        <ecNumber evidence="5">2.3.1.-</ecNumber>
    </submittedName>
</protein>
<dbReference type="SUPFAM" id="SSF51161">
    <property type="entry name" value="Trimeric LpxA-like enzymes"/>
    <property type="match status" value="1"/>
</dbReference>
<keyword evidence="4 5" id="KW-0012">Acyltransferase</keyword>
<dbReference type="Gene3D" id="2.160.10.10">
    <property type="entry name" value="Hexapeptide repeat proteins"/>
    <property type="match status" value="1"/>
</dbReference>
<dbReference type="PANTHER" id="PTHR43300:SF4">
    <property type="entry name" value="ACYL-[ACYL-CARRIER-PROTEIN]--UDP-N-ACETYLGLUCOSAMINE O-ACYLTRANSFERASE"/>
    <property type="match status" value="1"/>
</dbReference>
<reference evidence="5 6" key="1">
    <citation type="submission" date="2018-06" db="EMBL/GenBank/DDBJ databases">
        <authorList>
            <consortium name="Pathogen Informatics"/>
            <person name="Doyle S."/>
        </authorList>
    </citation>
    <scope>NUCLEOTIDE SEQUENCE [LARGE SCALE GENOMIC DNA]</scope>
    <source>
        <strain evidence="5 6">NCTC12410</strain>
    </source>
</reference>
<dbReference type="Proteomes" id="UP000254841">
    <property type="component" value="Unassembled WGS sequence"/>
</dbReference>
<comment type="similarity">
    <text evidence="1">Belongs to the transferase hexapeptide repeat family.</text>
</comment>
<accession>A0A377J3N1</accession>
<name>A0A377J3N1_9HELI</name>
<organism evidence="5 6">
    <name type="scientific">Helicobacter canis</name>
    <dbReference type="NCBI Taxonomy" id="29419"/>
    <lineage>
        <taxon>Bacteria</taxon>
        <taxon>Pseudomonadati</taxon>
        <taxon>Campylobacterota</taxon>
        <taxon>Epsilonproteobacteria</taxon>
        <taxon>Campylobacterales</taxon>
        <taxon>Helicobacteraceae</taxon>
        <taxon>Helicobacter</taxon>
    </lineage>
</organism>
<evidence type="ECO:0000256" key="4">
    <source>
        <dbReference type="ARBA" id="ARBA00023315"/>
    </source>
</evidence>
<keyword evidence="2 5" id="KW-0808">Transferase</keyword>
<dbReference type="InterPro" id="IPR001451">
    <property type="entry name" value="Hexapep"/>
</dbReference>
<dbReference type="PROSITE" id="PS00101">
    <property type="entry name" value="HEXAPEP_TRANSFERASES"/>
    <property type="match status" value="1"/>
</dbReference>
<evidence type="ECO:0000313" key="5">
    <source>
        <dbReference type="EMBL" id="STO96383.1"/>
    </source>
</evidence>
<dbReference type="InterPro" id="IPR011004">
    <property type="entry name" value="Trimer_LpxA-like_sf"/>
</dbReference>
<gene>
    <name evidence="5" type="ORF">NCTC12410_00194</name>
</gene>
<proteinExistence type="inferred from homology"/>
<evidence type="ECO:0000256" key="1">
    <source>
        <dbReference type="ARBA" id="ARBA00007274"/>
    </source>
</evidence>
<dbReference type="RefSeq" id="WP_220176682.1">
    <property type="nucleotide sequence ID" value="NZ_UGHV01000001.1"/>
</dbReference>
<keyword evidence="3" id="KW-0677">Repeat</keyword>
<sequence length="193" mass="20504">MREVNGALIHSSSIIDEDVAIGAGSKIWHFCHILRGSVIGRDCVIGQGCCIGANVSIGSGCKIQNNVSIYEGVRLCDEVFVGPSVVFTNVLTPRAFINRKSEFLPTLLHKGCSIGANATILCGIEIGEFALIGAGSVVLESVPSYALMVGNPARLIGFVDRSGARLRFDEGGFARSIYDGRGYILENGVVREV</sequence>
<dbReference type="GO" id="GO:0016746">
    <property type="term" value="F:acyltransferase activity"/>
    <property type="evidence" value="ECO:0007669"/>
    <property type="project" value="UniProtKB-KW"/>
</dbReference>
<evidence type="ECO:0000256" key="3">
    <source>
        <dbReference type="ARBA" id="ARBA00022737"/>
    </source>
</evidence>